<protein>
    <submittedName>
        <fullName evidence="2">Uncharacterized protein</fullName>
    </submittedName>
</protein>
<sequence>MPKEDVARLADAVDLWPIGIQLPDVREGMQMVRGVDRGKLGGGASVGHDWEKSPAD</sequence>
<feature type="region of interest" description="Disordered" evidence="1">
    <location>
        <begin position="36"/>
        <end position="56"/>
    </location>
</feature>
<evidence type="ECO:0000313" key="3">
    <source>
        <dbReference type="Proteomes" id="UP001322785"/>
    </source>
</evidence>
<name>A0ABZ0Z8Z6_9HYPH</name>
<proteinExistence type="predicted"/>
<evidence type="ECO:0000313" key="2">
    <source>
        <dbReference type="EMBL" id="WQN36054.1"/>
    </source>
</evidence>
<gene>
    <name evidence="2" type="ORF">U5G49_001114</name>
</gene>
<dbReference type="Proteomes" id="UP001322785">
    <property type="component" value="Chromosome"/>
</dbReference>
<reference evidence="2 3" key="1">
    <citation type="submission" date="2023-12" db="EMBL/GenBank/DDBJ databases">
        <authorList>
            <person name="Menendez E."/>
            <person name="Kaur S."/>
            <person name="Flores-Felix J.D."/>
            <person name="diCenzo G.C."/>
            <person name="Peix A."/>
            <person name="Velazquez E."/>
        </authorList>
    </citation>
    <scope>NUCLEOTIDE SEQUENCE [LARGE SCALE GENOMIC DNA]</scope>
    <source>
        <strain evidence="2 3">CIP 108029</strain>
    </source>
</reference>
<dbReference type="RefSeq" id="WP_165403084.1">
    <property type="nucleotide sequence ID" value="NZ_BSOQ01000015.1"/>
</dbReference>
<evidence type="ECO:0000256" key="1">
    <source>
        <dbReference type="SAM" id="MobiDB-lite"/>
    </source>
</evidence>
<accession>A0ABZ0Z8Z6</accession>
<keyword evidence="3" id="KW-1185">Reference proteome</keyword>
<organism evidence="2 3">
    <name type="scientific">Rhizobium indigoferae</name>
    <dbReference type="NCBI Taxonomy" id="158891"/>
    <lineage>
        <taxon>Bacteria</taxon>
        <taxon>Pseudomonadati</taxon>
        <taxon>Pseudomonadota</taxon>
        <taxon>Alphaproteobacteria</taxon>
        <taxon>Hyphomicrobiales</taxon>
        <taxon>Rhizobiaceae</taxon>
        <taxon>Rhizobium/Agrobacterium group</taxon>
        <taxon>Rhizobium</taxon>
    </lineage>
</organism>
<dbReference type="EMBL" id="CP140635">
    <property type="protein sequence ID" value="WQN36054.1"/>
    <property type="molecule type" value="Genomic_DNA"/>
</dbReference>